<keyword evidence="3" id="KW-0732">Signal</keyword>
<dbReference type="Pfam" id="PF01476">
    <property type="entry name" value="LysM"/>
    <property type="match status" value="1"/>
</dbReference>
<dbReference type="InterPro" id="IPR018392">
    <property type="entry name" value="LysM"/>
</dbReference>
<feature type="signal peptide" evidence="3">
    <location>
        <begin position="1"/>
        <end position="22"/>
    </location>
</feature>
<proteinExistence type="predicted"/>
<organism evidence="5 6">
    <name type="scientific">Tripterygium wilfordii</name>
    <name type="common">Thunder God vine</name>
    <dbReference type="NCBI Taxonomy" id="458696"/>
    <lineage>
        <taxon>Eukaryota</taxon>
        <taxon>Viridiplantae</taxon>
        <taxon>Streptophyta</taxon>
        <taxon>Embryophyta</taxon>
        <taxon>Tracheophyta</taxon>
        <taxon>Spermatophyta</taxon>
        <taxon>Magnoliopsida</taxon>
        <taxon>eudicotyledons</taxon>
        <taxon>Gunneridae</taxon>
        <taxon>Pentapetalae</taxon>
        <taxon>rosids</taxon>
        <taxon>fabids</taxon>
        <taxon>Celastrales</taxon>
        <taxon>Celastraceae</taxon>
        <taxon>Tripterygium</taxon>
    </lineage>
</organism>
<comment type="caution">
    <text evidence="5">The sequence shown here is derived from an EMBL/GenBank/DDBJ whole genome shotgun (WGS) entry which is preliminary data.</text>
</comment>
<accession>A0A7J7CYA4</accession>
<dbReference type="PROSITE" id="PS51782">
    <property type="entry name" value="LYSM"/>
    <property type="match status" value="1"/>
</dbReference>
<reference evidence="5 6" key="1">
    <citation type="journal article" date="2020" name="Nat. Commun.">
        <title>Genome of Tripterygium wilfordii and identification of cytochrome P450 involved in triptolide biosynthesis.</title>
        <authorList>
            <person name="Tu L."/>
            <person name="Su P."/>
            <person name="Zhang Z."/>
            <person name="Gao L."/>
            <person name="Wang J."/>
            <person name="Hu T."/>
            <person name="Zhou J."/>
            <person name="Zhang Y."/>
            <person name="Zhao Y."/>
            <person name="Liu Y."/>
            <person name="Song Y."/>
            <person name="Tong Y."/>
            <person name="Lu Y."/>
            <person name="Yang J."/>
            <person name="Xu C."/>
            <person name="Jia M."/>
            <person name="Peters R.J."/>
            <person name="Huang L."/>
            <person name="Gao W."/>
        </authorList>
    </citation>
    <scope>NUCLEOTIDE SEQUENCE [LARGE SCALE GENOMIC DNA]</scope>
    <source>
        <strain evidence="6">cv. XIE 37</strain>
        <tissue evidence="5">Leaf</tissue>
    </source>
</reference>
<dbReference type="InterPro" id="IPR036779">
    <property type="entry name" value="LysM_dom_sf"/>
</dbReference>
<evidence type="ECO:0000256" key="2">
    <source>
        <dbReference type="ARBA" id="ARBA00023026"/>
    </source>
</evidence>
<dbReference type="Proteomes" id="UP000593562">
    <property type="component" value="Unassembled WGS sequence"/>
</dbReference>
<dbReference type="EMBL" id="JAAARO010000012">
    <property type="protein sequence ID" value="KAF5738939.1"/>
    <property type="molecule type" value="Genomic_DNA"/>
</dbReference>
<feature type="domain" description="LysM" evidence="4">
    <location>
        <begin position="38"/>
        <end position="82"/>
    </location>
</feature>
<evidence type="ECO:0000256" key="1">
    <source>
        <dbReference type="ARBA" id="ARBA00022669"/>
    </source>
</evidence>
<keyword evidence="6" id="KW-1185">Reference proteome</keyword>
<gene>
    <name evidence="5" type="ORF">HS088_TW12G00135</name>
</gene>
<keyword evidence="2" id="KW-0843">Virulence</keyword>
<sequence length="87" mass="9163">MASRAINLISLILSFLLIVCIAESLQLSGANGVPACTTLGSVTSGATCDGIINQFKLIPELFSALNPHLNCDNLFVGQWLCIAAKQN</sequence>
<evidence type="ECO:0000313" key="6">
    <source>
        <dbReference type="Proteomes" id="UP000593562"/>
    </source>
</evidence>
<dbReference type="Gene3D" id="3.10.350.10">
    <property type="entry name" value="LysM domain"/>
    <property type="match status" value="1"/>
</dbReference>
<dbReference type="GO" id="GO:0008061">
    <property type="term" value="F:chitin binding"/>
    <property type="evidence" value="ECO:0007669"/>
    <property type="project" value="UniProtKB-KW"/>
</dbReference>
<feature type="chain" id="PRO_5029512614" description="LysM domain-containing protein" evidence="3">
    <location>
        <begin position="23"/>
        <end position="87"/>
    </location>
</feature>
<dbReference type="CDD" id="cd00118">
    <property type="entry name" value="LysM"/>
    <property type="match status" value="1"/>
</dbReference>
<evidence type="ECO:0000259" key="4">
    <source>
        <dbReference type="PROSITE" id="PS51782"/>
    </source>
</evidence>
<dbReference type="InParanoid" id="A0A7J7CYA4"/>
<dbReference type="PANTHER" id="PTHR34997">
    <property type="entry name" value="AM15"/>
    <property type="match status" value="1"/>
</dbReference>
<dbReference type="SUPFAM" id="SSF54106">
    <property type="entry name" value="LysM domain"/>
    <property type="match status" value="1"/>
</dbReference>
<keyword evidence="1" id="KW-0147">Chitin-binding</keyword>
<evidence type="ECO:0000256" key="3">
    <source>
        <dbReference type="SAM" id="SignalP"/>
    </source>
</evidence>
<dbReference type="AlphaFoldDB" id="A0A7J7CYA4"/>
<dbReference type="InterPro" id="IPR052210">
    <property type="entry name" value="LysM1-like"/>
</dbReference>
<evidence type="ECO:0000313" key="5">
    <source>
        <dbReference type="EMBL" id="KAF5738939.1"/>
    </source>
</evidence>
<name>A0A7J7CYA4_TRIWF</name>
<dbReference type="PANTHER" id="PTHR34997:SF1">
    <property type="entry name" value="PEPTIDOGLYCAN-BINDING LYSIN DOMAIN"/>
    <property type="match status" value="1"/>
</dbReference>
<protein>
    <recommendedName>
        <fullName evidence="4">LysM domain-containing protein</fullName>
    </recommendedName>
</protein>